<dbReference type="InterPro" id="IPR010445">
    <property type="entry name" value="LapA_dom"/>
</dbReference>
<reference evidence="8 9" key="1">
    <citation type="submission" date="2017-10" db="EMBL/GenBank/DDBJ databases">
        <title>Novel microbial diversity and functional potential in the marine mammal oral microbiome.</title>
        <authorList>
            <person name="Dudek N.K."/>
            <person name="Sun C.L."/>
            <person name="Burstein D."/>
            <person name="Kantor R.S."/>
            <person name="Aliaga Goltsman D.S."/>
            <person name="Bik E.M."/>
            <person name="Thomas B.C."/>
            <person name="Banfield J.F."/>
            <person name="Relman D.A."/>
        </authorList>
    </citation>
    <scope>NUCLEOTIDE SEQUENCE [LARGE SCALE GENOMIC DNA]</scope>
    <source>
        <strain evidence="8">DOLJORAL78_47_16</strain>
    </source>
</reference>
<gene>
    <name evidence="8" type="ORF">CSA56_07585</name>
</gene>
<feature type="region of interest" description="Disordered" evidence="5">
    <location>
        <begin position="158"/>
        <end position="246"/>
    </location>
</feature>
<keyword evidence="2 6" id="KW-0812">Transmembrane</keyword>
<evidence type="ECO:0000256" key="1">
    <source>
        <dbReference type="ARBA" id="ARBA00022475"/>
    </source>
</evidence>
<dbReference type="Pfam" id="PF06305">
    <property type="entry name" value="LapA_dom"/>
    <property type="match status" value="1"/>
</dbReference>
<evidence type="ECO:0000259" key="7">
    <source>
        <dbReference type="Pfam" id="PF06305"/>
    </source>
</evidence>
<comment type="caution">
    <text evidence="8">The sequence shown here is derived from an EMBL/GenBank/DDBJ whole genome shotgun (WGS) entry which is preliminary data.</text>
</comment>
<organism evidence="8 9">
    <name type="scientific">candidate division KSB3 bacterium</name>
    <dbReference type="NCBI Taxonomy" id="2044937"/>
    <lineage>
        <taxon>Bacteria</taxon>
        <taxon>candidate division KSB3</taxon>
    </lineage>
</organism>
<evidence type="ECO:0000256" key="6">
    <source>
        <dbReference type="SAM" id="Phobius"/>
    </source>
</evidence>
<keyword evidence="1" id="KW-1003">Cell membrane</keyword>
<sequence>MLLVSIFLVFVLLALLFIVDFVLVNLTMFQTPFDIIVRVPFTQWEHQWGGVLFMYIIAGSVLLGALVIVLSIWAFDTRRKLKIRGQRKELKRLKQELQEAKAALPQEEPTTESNGVADESEESPTSATPEQVSKSFENVVEGGDVLEDYQPKKMIEDAEASGPSEGHAGNEQGNSEDLAHSQDEQLSIDDEKPLSRTPVGAKQASDKDERRLPQAIPVEAEVVNSEVTTSSSEQADTAQDENSRSE</sequence>
<keyword evidence="3 6" id="KW-1133">Transmembrane helix</keyword>
<evidence type="ECO:0000256" key="4">
    <source>
        <dbReference type="ARBA" id="ARBA00023136"/>
    </source>
</evidence>
<dbReference type="EMBL" id="PDSK01000087">
    <property type="protein sequence ID" value="PIE34500.1"/>
    <property type="molecule type" value="Genomic_DNA"/>
</dbReference>
<feature type="region of interest" description="Disordered" evidence="5">
    <location>
        <begin position="99"/>
        <end position="137"/>
    </location>
</feature>
<feature type="domain" description="Lipopolysaccharide assembly protein A" evidence="7">
    <location>
        <begin position="56"/>
        <end position="98"/>
    </location>
</feature>
<dbReference type="Proteomes" id="UP000230821">
    <property type="component" value="Unassembled WGS sequence"/>
</dbReference>
<evidence type="ECO:0000313" key="8">
    <source>
        <dbReference type="EMBL" id="PIE34500.1"/>
    </source>
</evidence>
<evidence type="ECO:0000256" key="2">
    <source>
        <dbReference type="ARBA" id="ARBA00022692"/>
    </source>
</evidence>
<protein>
    <recommendedName>
        <fullName evidence="7">Lipopolysaccharide assembly protein A domain-containing protein</fullName>
    </recommendedName>
</protein>
<proteinExistence type="predicted"/>
<evidence type="ECO:0000313" key="9">
    <source>
        <dbReference type="Proteomes" id="UP000230821"/>
    </source>
</evidence>
<accession>A0A2G6KGI4</accession>
<keyword evidence="4 6" id="KW-0472">Membrane</keyword>
<evidence type="ECO:0000256" key="3">
    <source>
        <dbReference type="ARBA" id="ARBA00022989"/>
    </source>
</evidence>
<feature type="transmembrane region" description="Helical" evidence="6">
    <location>
        <begin position="53"/>
        <end position="75"/>
    </location>
</feature>
<feature type="compositionally biased region" description="Low complexity" evidence="5">
    <location>
        <begin position="218"/>
        <end position="233"/>
    </location>
</feature>
<dbReference type="AlphaFoldDB" id="A0A2G6KGI4"/>
<feature type="compositionally biased region" description="Basic and acidic residues" evidence="5">
    <location>
        <begin position="177"/>
        <end position="194"/>
    </location>
</feature>
<evidence type="ECO:0000256" key="5">
    <source>
        <dbReference type="SAM" id="MobiDB-lite"/>
    </source>
</evidence>
<name>A0A2G6KGI4_9BACT</name>